<dbReference type="Pfam" id="PF03772">
    <property type="entry name" value="Competence"/>
    <property type="match status" value="1"/>
</dbReference>
<reference evidence="10" key="1">
    <citation type="journal article" date="2014" name="Front. Microbiol.">
        <title>High frequency of phylogenetically diverse reductive dehalogenase-homologous genes in deep subseafloor sedimentary metagenomes.</title>
        <authorList>
            <person name="Kawai M."/>
            <person name="Futagami T."/>
            <person name="Toyoda A."/>
            <person name="Takaki Y."/>
            <person name="Nishi S."/>
            <person name="Hori S."/>
            <person name="Arai W."/>
            <person name="Tsubouchi T."/>
            <person name="Morono Y."/>
            <person name="Uchiyama I."/>
            <person name="Ito T."/>
            <person name="Fujiyama A."/>
            <person name="Inagaki F."/>
            <person name="Takami H."/>
        </authorList>
    </citation>
    <scope>NUCLEOTIDE SEQUENCE</scope>
    <source>
        <strain evidence="10">Expedition CK06-06</strain>
    </source>
</reference>
<evidence type="ECO:0000256" key="6">
    <source>
        <dbReference type="SAM" id="Phobius"/>
    </source>
</evidence>
<keyword evidence="4 6" id="KW-1133">Transmembrane helix</keyword>
<dbReference type="NCBIfam" id="TIGR00360">
    <property type="entry name" value="ComEC_N-term"/>
    <property type="match status" value="1"/>
</dbReference>
<evidence type="ECO:0000259" key="7">
    <source>
        <dbReference type="Pfam" id="PF00753"/>
    </source>
</evidence>
<evidence type="ECO:0000259" key="9">
    <source>
        <dbReference type="Pfam" id="PF13567"/>
    </source>
</evidence>
<dbReference type="SUPFAM" id="SSF56281">
    <property type="entry name" value="Metallo-hydrolase/oxidoreductase"/>
    <property type="match status" value="1"/>
</dbReference>
<dbReference type="InterPro" id="IPR052159">
    <property type="entry name" value="Competence_DNA_uptake"/>
</dbReference>
<feature type="transmembrane region" description="Helical" evidence="6">
    <location>
        <begin position="269"/>
        <end position="288"/>
    </location>
</feature>
<dbReference type="Pfam" id="PF13567">
    <property type="entry name" value="DUF4131"/>
    <property type="match status" value="1"/>
</dbReference>
<evidence type="ECO:0000256" key="2">
    <source>
        <dbReference type="ARBA" id="ARBA00022475"/>
    </source>
</evidence>
<dbReference type="EMBL" id="BARW01000602">
    <property type="protein sequence ID" value="GAI66656.1"/>
    <property type="molecule type" value="Genomic_DNA"/>
</dbReference>
<feature type="transmembrane region" description="Helical" evidence="6">
    <location>
        <begin position="368"/>
        <end position="394"/>
    </location>
</feature>
<dbReference type="Pfam" id="PF00753">
    <property type="entry name" value="Lactamase_B"/>
    <property type="match status" value="1"/>
</dbReference>
<name>X1RI57_9ZZZZ</name>
<dbReference type="Gene3D" id="3.60.15.10">
    <property type="entry name" value="Ribonuclease Z/Hydroxyacylglutathione hydrolase-like"/>
    <property type="match status" value="1"/>
</dbReference>
<feature type="transmembrane region" description="Helical" evidence="6">
    <location>
        <begin position="294"/>
        <end position="312"/>
    </location>
</feature>
<evidence type="ECO:0000259" key="8">
    <source>
        <dbReference type="Pfam" id="PF03772"/>
    </source>
</evidence>
<feature type="non-terminal residue" evidence="10">
    <location>
        <position position="586"/>
    </location>
</feature>
<dbReference type="PANTHER" id="PTHR30619:SF7">
    <property type="entry name" value="BETA-LACTAMASE DOMAIN PROTEIN"/>
    <property type="match status" value="1"/>
</dbReference>
<feature type="transmembrane region" description="Helical" evidence="6">
    <location>
        <begin position="245"/>
        <end position="262"/>
    </location>
</feature>
<keyword evidence="5 6" id="KW-0472">Membrane</keyword>
<feature type="domain" description="Metallo-beta-lactamase" evidence="7">
    <location>
        <begin position="513"/>
        <end position="586"/>
    </location>
</feature>
<keyword evidence="2" id="KW-1003">Cell membrane</keyword>
<comment type="caution">
    <text evidence="10">The sequence shown here is derived from an EMBL/GenBank/DDBJ whole genome shotgun (WGS) entry which is preliminary data.</text>
</comment>
<evidence type="ECO:0000256" key="1">
    <source>
        <dbReference type="ARBA" id="ARBA00004651"/>
    </source>
</evidence>
<dbReference type="InterPro" id="IPR025405">
    <property type="entry name" value="DUF4131"/>
</dbReference>
<gene>
    <name evidence="10" type="ORF">S12H4_02449</name>
</gene>
<comment type="subcellular location">
    <subcellularLocation>
        <location evidence="1">Cell membrane</location>
        <topology evidence="1">Multi-pass membrane protein</topology>
    </subcellularLocation>
</comment>
<dbReference type="InterPro" id="IPR001279">
    <property type="entry name" value="Metallo-B-lactamas"/>
</dbReference>
<feature type="domain" description="DUF4131" evidence="9">
    <location>
        <begin position="5"/>
        <end position="131"/>
    </location>
</feature>
<evidence type="ECO:0008006" key="11">
    <source>
        <dbReference type="Google" id="ProtNLM"/>
    </source>
</evidence>
<dbReference type="AlphaFoldDB" id="X1RI57"/>
<dbReference type="GO" id="GO:0005886">
    <property type="term" value="C:plasma membrane"/>
    <property type="evidence" value="ECO:0007669"/>
    <property type="project" value="UniProtKB-SubCell"/>
</dbReference>
<feature type="transmembrane region" description="Helical" evidence="6">
    <location>
        <begin position="401"/>
        <end position="423"/>
    </location>
</feature>
<feature type="transmembrane region" description="Helical" evidence="6">
    <location>
        <begin position="483"/>
        <end position="502"/>
    </location>
</feature>
<feature type="transmembrane region" description="Helical" evidence="6">
    <location>
        <begin position="195"/>
        <end position="218"/>
    </location>
</feature>
<evidence type="ECO:0000256" key="3">
    <source>
        <dbReference type="ARBA" id="ARBA00022692"/>
    </source>
</evidence>
<dbReference type="PANTHER" id="PTHR30619">
    <property type="entry name" value="DNA INTERNALIZATION/COMPETENCE PROTEIN COMEC/REC2"/>
    <property type="match status" value="1"/>
</dbReference>
<dbReference type="InterPro" id="IPR036866">
    <property type="entry name" value="RibonucZ/Hydroxyglut_hydro"/>
</dbReference>
<proteinExistence type="predicted"/>
<evidence type="ECO:0000313" key="10">
    <source>
        <dbReference type="EMBL" id="GAI66656.1"/>
    </source>
</evidence>
<keyword evidence="3 6" id="KW-0812">Transmembrane</keyword>
<feature type="domain" description="ComEC/Rec2-related protein" evidence="8">
    <location>
        <begin position="171"/>
        <end position="448"/>
    </location>
</feature>
<accession>X1RI57</accession>
<dbReference type="InterPro" id="IPR004477">
    <property type="entry name" value="ComEC_N"/>
</dbReference>
<feature type="transmembrane region" description="Helical" evidence="6">
    <location>
        <begin position="223"/>
        <end position="239"/>
    </location>
</feature>
<feature type="transmembrane region" description="Helical" evidence="6">
    <location>
        <begin position="429"/>
        <end position="447"/>
    </location>
</feature>
<evidence type="ECO:0000256" key="4">
    <source>
        <dbReference type="ARBA" id="ARBA00022989"/>
    </source>
</evidence>
<protein>
    <recommendedName>
        <fullName evidence="11">Metallo-beta-lactamase domain-containing protein</fullName>
    </recommendedName>
</protein>
<evidence type="ECO:0000256" key="5">
    <source>
        <dbReference type="ARBA" id="ARBA00023136"/>
    </source>
</evidence>
<organism evidence="10">
    <name type="scientific">marine sediment metagenome</name>
    <dbReference type="NCBI Taxonomy" id="412755"/>
    <lineage>
        <taxon>unclassified sequences</taxon>
        <taxon>metagenomes</taxon>
        <taxon>ecological metagenomes</taxon>
    </lineage>
</organism>
<feature type="transmembrane region" description="Helical" evidence="6">
    <location>
        <begin position="333"/>
        <end position="356"/>
    </location>
</feature>
<sequence>MIILASLCLIALFSGAFHFQSSLPAVNEHCLQFYNDQGAIEIRGTVDRDPDIRDKTTHIRLSATEIKLDEEWQEVSGTALLFVPRYPTYSYGDVLSVTGELETPSQLNDFDYEGYLAHQGIYSTMLYPEVEIVGTGKGFKPLEWVYSLRNHLSQTLAEVLPEPQASLAQGIILGIRGNIPSSVNADFSHTGTAHLLAISGLHLSIVAGILLSAGIWLLGKKHYLYIWLTLGIIWIYALLTGMHPPVIRGAIMASLFLTAELLGRQRTAITTLAFAAAIMVGISPQILWAASFQLSFLAMAGLIFIFPPLQALGRRTVRVTLGADRAAASVANLITDSFSVTLGAILAVWPVIAYYFGIISFVAPLATLLALPALPGIIITGALAGGLGLIALPVAQIVSWLAWLFLSYMLLVVNGFAAIPLSFLKVGAINTHLIWTYYLVLALALWLNSHRRQASTLTTKSLTPVKPGINKITNFVSKLPKKWIIPPLLVIAILVSVAAVTMPDDNLHVSFLNVGQGDAILIQKGNQQVLVDGGPSPQAIILELGKKMPFWDRTIDLVVLTHPSADHVTGLVEVLNRYQVKQVLHP</sequence>